<reference evidence="2 3" key="1">
    <citation type="submission" date="2019-07" db="EMBL/GenBank/DDBJ databases">
        <title>Genomes of Cafeteria roenbergensis.</title>
        <authorList>
            <person name="Fischer M.G."/>
            <person name="Hackl T."/>
            <person name="Roman M."/>
        </authorList>
    </citation>
    <scope>NUCLEOTIDE SEQUENCE [LARGE SCALE GENOMIC DNA]</scope>
    <source>
        <strain evidence="2 3">Cflag</strain>
    </source>
</reference>
<proteinExistence type="predicted"/>
<organism evidence="2 3">
    <name type="scientific">Cafeteria roenbergensis</name>
    <name type="common">Marine flagellate</name>
    <dbReference type="NCBI Taxonomy" id="33653"/>
    <lineage>
        <taxon>Eukaryota</taxon>
        <taxon>Sar</taxon>
        <taxon>Stramenopiles</taxon>
        <taxon>Bigyra</taxon>
        <taxon>Opalozoa</taxon>
        <taxon>Bicosoecida</taxon>
        <taxon>Cafeteriaceae</taxon>
        <taxon>Cafeteria</taxon>
    </lineage>
</organism>
<feature type="region of interest" description="Disordered" evidence="1">
    <location>
        <begin position="173"/>
        <end position="192"/>
    </location>
</feature>
<feature type="compositionally biased region" description="Low complexity" evidence="1">
    <location>
        <begin position="11"/>
        <end position="67"/>
    </location>
</feature>
<feature type="region of interest" description="Disordered" evidence="1">
    <location>
        <begin position="1"/>
        <end position="67"/>
    </location>
</feature>
<evidence type="ECO:0000256" key="1">
    <source>
        <dbReference type="SAM" id="MobiDB-lite"/>
    </source>
</evidence>
<dbReference type="EMBL" id="VLTM01000089">
    <property type="protein sequence ID" value="KAA0155065.1"/>
    <property type="molecule type" value="Genomic_DNA"/>
</dbReference>
<protein>
    <submittedName>
        <fullName evidence="2">Uncharacterized protein</fullName>
    </submittedName>
</protein>
<dbReference type="AlphaFoldDB" id="A0A5A8CPP7"/>
<accession>A0A5A8CPP7</accession>
<dbReference type="Proteomes" id="UP000325113">
    <property type="component" value="Unassembled WGS sequence"/>
</dbReference>
<comment type="caution">
    <text evidence="2">The sequence shown here is derived from an EMBL/GenBank/DDBJ whole genome shotgun (WGS) entry which is preliminary data.</text>
</comment>
<evidence type="ECO:0000313" key="2">
    <source>
        <dbReference type="EMBL" id="KAA0155065.1"/>
    </source>
</evidence>
<name>A0A5A8CPP7_CAFRO</name>
<gene>
    <name evidence="2" type="ORF">FNF31_06133</name>
</gene>
<evidence type="ECO:0000313" key="3">
    <source>
        <dbReference type="Proteomes" id="UP000325113"/>
    </source>
</evidence>
<sequence>MSAPGPPSGVAPQAASLSSSSSSSSSAAGVAGAPSAPTPAQGDAASQPEAADAAGASSQAAAEAALAASTQAATVPDVLAELEKSSERIPLELIAHGLGLGGAEAASGTTLKLGSIVVEHMINELLATAKRRKLREHDSEVILDAPDDAWAAQLAGAGSRAVPVRAEVLLERAPLQAEPAADGTAARPRGRR</sequence>